<evidence type="ECO:0000256" key="7">
    <source>
        <dbReference type="ARBA" id="ARBA00023136"/>
    </source>
</evidence>
<proteinExistence type="predicted"/>
<dbReference type="PANTHER" id="PTHR11005">
    <property type="entry name" value="LYSOSOMAL ACID LIPASE-RELATED"/>
    <property type="match status" value="1"/>
</dbReference>
<dbReference type="EMBL" id="JANBPY010000918">
    <property type="protein sequence ID" value="KAJ1962762.1"/>
    <property type="molecule type" value="Genomic_DNA"/>
</dbReference>
<dbReference type="InterPro" id="IPR006693">
    <property type="entry name" value="AB_hydrolase_lipase"/>
</dbReference>
<keyword evidence="7" id="KW-0472">Membrane</keyword>
<evidence type="ECO:0000256" key="3">
    <source>
        <dbReference type="ARBA" id="ARBA00022801"/>
    </source>
</evidence>
<dbReference type="SUPFAM" id="SSF53474">
    <property type="entry name" value="alpha/beta-Hydrolases"/>
    <property type="match status" value="1"/>
</dbReference>
<dbReference type="AlphaFoldDB" id="A0A9W8AU29"/>
<evidence type="ECO:0000256" key="1">
    <source>
        <dbReference type="ARBA" id="ARBA00004167"/>
    </source>
</evidence>
<evidence type="ECO:0000256" key="4">
    <source>
        <dbReference type="ARBA" id="ARBA00022963"/>
    </source>
</evidence>
<dbReference type="InterPro" id="IPR029058">
    <property type="entry name" value="AB_hydrolase_fold"/>
</dbReference>
<protein>
    <submittedName>
        <fullName evidence="9">Cholesterol esterase</fullName>
        <ecNumber evidence="9">3.1.1.13</ecNumber>
    </submittedName>
</protein>
<evidence type="ECO:0000313" key="9">
    <source>
        <dbReference type="EMBL" id="KAJ1962762.1"/>
    </source>
</evidence>
<dbReference type="FunFam" id="3.40.50.1820:FF:000095">
    <property type="entry name" value="Triglyceride lipase-cholesterol esterase"/>
    <property type="match status" value="1"/>
</dbReference>
<dbReference type="OrthoDB" id="9974421at2759"/>
<comment type="caution">
    <text evidence="9">The sequence shown here is derived from an EMBL/GenBank/DDBJ whole genome shotgun (WGS) entry which is preliminary data.</text>
</comment>
<dbReference type="EC" id="3.1.1.13" evidence="9"/>
<reference evidence="9" key="1">
    <citation type="submission" date="2022-07" db="EMBL/GenBank/DDBJ databases">
        <title>Phylogenomic reconstructions and comparative analyses of Kickxellomycotina fungi.</title>
        <authorList>
            <person name="Reynolds N.K."/>
            <person name="Stajich J.E."/>
            <person name="Barry K."/>
            <person name="Grigoriev I.V."/>
            <person name="Crous P."/>
            <person name="Smith M.E."/>
        </authorList>
    </citation>
    <scope>NUCLEOTIDE SEQUENCE</scope>
    <source>
        <strain evidence="9">RSA 1196</strain>
    </source>
</reference>
<evidence type="ECO:0000256" key="6">
    <source>
        <dbReference type="ARBA" id="ARBA00023098"/>
    </source>
</evidence>
<keyword evidence="3 9" id="KW-0378">Hydrolase</keyword>
<keyword evidence="10" id="KW-1185">Reference proteome</keyword>
<evidence type="ECO:0000256" key="5">
    <source>
        <dbReference type="ARBA" id="ARBA00022989"/>
    </source>
</evidence>
<evidence type="ECO:0000259" key="8">
    <source>
        <dbReference type="Pfam" id="PF04083"/>
    </source>
</evidence>
<keyword evidence="2" id="KW-0812">Transmembrane</keyword>
<comment type="subcellular location">
    <subcellularLocation>
        <location evidence="1">Membrane</location>
        <topology evidence="1">Single-pass membrane protein</topology>
    </subcellularLocation>
</comment>
<accession>A0A9W8AU29</accession>
<sequence>MFRIPILGRLSFMEYQSLFLTALFFLIEKVVRIMLFFVPIRLINRVLIRLTSDPNRPRPQYQIPTYENFNELAGRWGYSTEEHTVVTRDGYVLGIHRLPESPRQLDSPPTRKPVVLLWHGFMMCSDVFVCMPNQQNSLALYLADAGYDVWLGNSRGNKYSYRHLSRRVWQTEFWDFSIDELAMFDIPDTVDYILAATGAPSLAYIGFSQGTAQMFCALASNKPLNDKISIFLALAPATTPRGFDSDVVNAMVNTSPQVLYLLLGRKEALSIAITWKEILPSDLNVWAYDTCLRFLFGWETRNLGPETKKMCYQYLYSFSSVKTIVHWMQIIRTGKLQFYDEMPVVPNSVFHTGHVCHRYPTSQIDTPIALFHGGKDTLSSTDQLVAKELKKPAYVKEIAHYEHLDFLWADDVKDQVLDDLLVVLKAQDSNYRQCYPAGLPRDIGATVFHPKGELMYSRRPWPNHAKSSVKQTTS</sequence>
<evidence type="ECO:0000313" key="10">
    <source>
        <dbReference type="Proteomes" id="UP001150925"/>
    </source>
</evidence>
<dbReference type="GO" id="GO:0016042">
    <property type="term" value="P:lipid catabolic process"/>
    <property type="evidence" value="ECO:0007669"/>
    <property type="project" value="UniProtKB-KW"/>
</dbReference>
<gene>
    <name evidence="9" type="primary">TGL1</name>
    <name evidence="9" type="ORF">IWQ62_003427</name>
</gene>
<dbReference type="Gene3D" id="3.40.50.1820">
    <property type="entry name" value="alpha/beta hydrolase"/>
    <property type="match status" value="1"/>
</dbReference>
<feature type="domain" description="Partial AB-hydrolase lipase" evidence="8">
    <location>
        <begin position="70"/>
        <end position="131"/>
    </location>
</feature>
<keyword evidence="6" id="KW-0443">Lipid metabolism</keyword>
<dbReference type="GO" id="GO:0016020">
    <property type="term" value="C:membrane"/>
    <property type="evidence" value="ECO:0007669"/>
    <property type="project" value="UniProtKB-SubCell"/>
</dbReference>
<organism evidence="9 10">
    <name type="scientific">Dispira parvispora</name>
    <dbReference type="NCBI Taxonomy" id="1520584"/>
    <lineage>
        <taxon>Eukaryota</taxon>
        <taxon>Fungi</taxon>
        <taxon>Fungi incertae sedis</taxon>
        <taxon>Zoopagomycota</taxon>
        <taxon>Kickxellomycotina</taxon>
        <taxon>Dimargaritomycetes</taxon>
        <taxon>Dimargaritales</taxon>
        <taxon>Dimargaritaceae</taxon>
        <taxon>Dispira</taxon>
    </lineage>
</organism>
<keyword evidence="4" id="KW-0442">Lipid degradation</keyword>
<dbReference type="Pfam" id="PF04083">
    <property type="entry name" value="Abhydro_lipase"/>
    <property type="match status" value="1"/>
</dbReference>
<name>A0A9W8AU29_9FUNG</name>
<dbReference type="GO" id="GO:0004771">
    <property type="term" value="F:sterol ester esterase activity"/>
    <property type="evidence" value="ECO:0007669"/>
    <property type="project" value="UniProtKB-EC"/>
</dbReference>
<keyword evidence="5" id="KW-1133">Transmembrane helix</keyword>
<dbReference type="Proteomes" id="UP001150925">
    <property type="component" value="Unassembled WGS sequence"/>
</dbReference>
<evidence type="ECO:0000256" key="2">
    <source>
        <dbReference type="ARBA" id="ARBA00022692"/>
    </source>
</evidence>